<comment type="caution">
    <text evidence="2">The sequence shown here is derived from an EMBL/GenBank/DDBJ whole genome shotgun (WGS) entry which is preliminary data.</text>
</comment>
<protein>
    <submittedName>
        <fullName evidence="2">Uncharacterized protein</fullName>
    </submittedName>
</protein>
<organism evidence="2 3">
    <name type="scientific">Caenorhabditis nigoni</name>
    <dbReference type="NCBI Taxonomy" id="1611254"/>
    <lineage>
        <taxon>Eukaryota</taxon>
        <taxon>Metazoa</taxon>
        <taxon>Ecdysozoa</taxon>
        <taxon>Nematoda</taxon>
        <taxon>Chromadorea</taxon>
        <taxon>Rhabditida</taxon>
        <taxon>Rhabditina</taxon>
        <taxon>Rhabditomorpha</taxon>
        <taxon>Rhabditoidea</taxon>
        <taxon>Rhabditidae</taxon>
        <taxon>Peloderinae</taxon>
        <taxon>Caenorhabditis</taxon>
    </lineage>
</organism>
<feature type="region of interest" description="Disordered" evidence="1">
    <location>
        <begin position="174"/>
        <end position="211"/>
    </location>
</feature>
<feature type="compositionally biased region" description="Pro residues" evidence="1">
    <location>
        <begin position="178"/>
        <end position="189"/>
    </location>
</feature>
<keyword evidence="3" id="KW-1185">Reference proteome</keyword>
<sequence>MNRMENKEEKPDDIEKGDPEELCSANRPDADYSWKLPHVDLSQMNDPFNLRPVTNSVLPLKVYGPPPVPEGFEEQLKSSGGHFGALFAPIPGFNYDVKPTKPPTPPPPPPAPTTVAAPIPPIHMDSPPYPYIPRPRYPTHPTQPPHQMSPQFGEYYVPAYYFPNTTHFRERAWRGPPHTDPPMVRPPANPEAGMFVPGGPGPSGPYCPRHQ</sequence>
<dbReference type="OrthoDB" id="10384273at2759"/>
<reference evidence="3" key="1">
    <citation type="submission" date="2017-10" db="EMBL/GenBank/DDBJ databases">
        <title>Rapid genome shrinkage in a self-fertile nematode reveals novel sperm competition proteins.</title>
        <authorList>
            <person name="Yin D."/>
            <person name="Schwarz E.M."/>
            <person name="Thomas C.G."/>
            <person name="Felde R.L."/>
            <person name="Korf I.F."/>
            <person name="Cutter A.D."/>
            <person name="Schartner C.M."/>
            <person name="Ralston E.J."/>
            <person name="Meyer B.J."/>
            <person name="Haag E.S."/>
        </authorList>
    </citation>
    <scope>NUCLEOTIDE SEQUENCE [LARGE SCALE GENOMIC DNA]</scope>
    <source>
        <strain evidence="3">JU1422</strain>
    </source>
</reference>
<dbReference type="EMBL" id="PDUG01000006">
    <property type="protein sequence ID" value="PIC21689.1"/>
    <property type="molecule type" value="Genomic_DNA"/>
</dbReference>
<evidence type="ECO:0000313" key="2">
    <source>
        <dbReference type="EMBL" id="PIC21689.1"/>
    </source>
</evidence>
<evidence type="ECO:0000313" key="3">
    <source>
        <dbReference type="Proteomes" id="UP000230233"/>
    </source>
</evidence>
<proteinExistence type="predicted"/>
<dbReference type="AlphaFoldDB" id="A0A2G5T3E0"/>
<accession>A0A2G5T3E0</accession>
<gene>
    <name evidence="2" type="primary">Cnig_chr_X.g26436</name>
    <name evidence="2" type="ORF">B9Z55_026436</name>
</gene>
<evidence type="ECO:0000256" key="1">
    <source>
        <dbReference type="SAM" id="MobiDB-lite"/>
    </source>
</evidence>
<feature type="region of interest" description="Disordered" evidence="1">
    <location>
        <begin position="1"/>
        <end position="29"/>
    </location>
</feature>
<dbReference type="Proteomes" id="UP000230233">
    <property type="component" value="Chromosome X"/>
</dbReference>
<feature type="compositionally biased region" description="Basic and acidic residues" evidence="1">
    <location>
        <begin position="1"/>
        <end position="19"/>
    </location>
</feature>
<name>A0A2G5T3E0_9PELO</name>